<evidence type="ECO:0000313" key="2">
    <source>
        <dbReference type="Proteomes" id="UP000284706"/>
    </source>
</evidence>
<name>A0A409X4Y6_9AGAR</name>
<protein>
    <recommendedName>
        <fullName evidence="3">F-box domain-containing protein</fullName>
    </recommendedName>
</protein>
<feature type="non-terminal residue" evidence="1">
    <location>
        <position position="175"/>
    </location>
</feature>
<evidence type="ECO:0008006" key="3">
    <source>
        <dbReference type="Google" id="ProtNLM"/>
    </source>
</evidence>
<gene>
    <name evidence="1" type="ORF">CVT26_004657</name>
</gene>
<dbReference type="Proteomes" id="UP000284706">
    <property type="component" value="Unassembled WGS sequence"/>
</dbReference>
<evidence type="ECO:0000313" key="1">
    <source>
        <dbReference type="EMBL" id="PPQ85801.1"/>
    </source>
</evidence>
<keyword evidence="2" id="KW-1185">Reference proteome</keyword>
<dbReference type="EMBL" id="NHYE01004217">
    <property type="protein sequence ID" value="PPQ85801.1"/>
    <property type="molecule type" value="Genomic_DNA"/>
</dbReference>
<comment type="caution">
    <text evidence="1">The sequence shown here is derived from an EMBL/GenBank/DDBJ whole genome shotgun (WGS) entry which is preliminary data.</text>
</comment>
<proteinExistence type="predicted"/>
<reference evidence="1 2" key="1">
    <citation type="journal article" date="2018" name="Evol. Lett.">
        <title>Horizontal gene cluster transfer increased hallucinogenic mushroom diversity.</title>
        <authorList>
            <person name="Reynolds H.T."/>
            <person name="Vijayakumar V."/>
            <person name="Gluck-Thaler E."/>
            <person name="Korotkin H.B."/>
            <person name="Matheny P.B."/>
            <person name="Slot J.C."/>
        </authorList>
    </citation>
    <scope>NUCLEOTIDE SEQUENCE [LARGE SCALE GENOMIC DNA]</scope>
    <source>
        <strain evidence="1 2">SRW20</strain>
    </source>
</reference>
<dbReference type="InParanoid" id="A0A409X4Y6"/>
<sequence>MRPNVPMEILDRILASIPKDCKSWSTLLLVCWYIHDIAAKKLFTVLTINDYSSVAFTDRFLAALPSVARFLQRLEIRLATGGGRLLEGLAPVVEAQRLRYLKIVSIGPRVALQPDTPLCNLTLMASVKELHLARIDDIPNSLLSDRPLLDYLCLDNAHFLPSKVGLSLGKHIPSI</sequence>
<organism evidence="1 2">
    <name type="scientific">Gymnopilus dilepis</name>
    <dbReference type="NCBI Taxonomy" id="231916"/>
    <lineage>
        <taxon>Eukaryota</taxon>
        <taxon>Fungi</taxon>
        <taxon>Dikarya</taxon>
        <taxon>Basidiomycota</taxon>
        <taxon>Agaricomycotina</taxon>
        <taxon>Agaricomycetes</taxon>
        <taxon>Agaricomycetidae</taxon>
        <taxon>Agaricales</taxon>
        <taxon>Agaricineae</taxon>
        <taxon>Hymenogastraceae</taxon>
        <taxon>Gymnopilus</taxon>
    </lineage>
</organism>
<accession>A0A409X4Y6</accession>
<dbReference type="AlphaFoldDB" id="A0A409X4Y6"/>